<comment type="subcellular location">
    <subcellularLocation>
        <location evidence="1 4">Bacterial flagellum basal body</location>
    </subcellularLocation>
</comment>
<evidence type="ECO:0000256" key="1">
    <source>
        <dbReference type="ARBA" id="ARBA00004117"/>
    </source>
</evidence>
<reference evidence="10" key="1">
    <citation type="journal article" date="2019" name="Int. J. Syst. Evol. Microbiol.">
        <title>The Global Catalogue of Microorganisms (GCM) 10K type strain sequencing project: providing services to taxonomists for standard genome sequencing and annotation.</title>
        <authorList>
            <consortium name="The Broad Institute Genomics Platform"/>
            <consortium name="The Broad Institute Genome Sequencing Center for Infectious Disease"/>
            <person name="Wu L."/>
            <person name="Ma J."/>
        </authorList>
    </citation>
    <scope>NUCLEOTIDE SEQUENCE [LARGE SCALE GENOMIC DNA]</scope>
    <source>
        <strain evidence="10">TBRC 5832</strain>
    </source>
</reference>
<evidence type="ECO:0000259" key="7">
    <source>
        <dbReference type="Pfam" id="PF06429"/>
    </source>
</evidence>
<evidence type="ECO:0000313" key="10">
    <source>
        <dbReference type="Proteomes" id="UP001595867"/>
    </source>
</evidence>
<comment type="function">
    <text evidence="4">A flexible structure which links the flagellar filament to the drive apparatus in the basal body.</text>
</comment>
<keyword evidence="9" id="KW-0969">Cilium</keyword>
<comment type="similarity">
    <text evidence="2 4">Belongs to the flagella basal body rod proteins family.</text>
</comment>
<dbReference type="Pfam" id="PF06429">
    <property type="entry name" value="Flg_bbr_C"/>
    <property type="match status" value="1"/>
</dbReference>
<accession>A0ABV8IW76</accession>
<dbReference type="InterPro" id="IPR020013">
    <property type="entry name" value="Flagellar_FlgE/F/G"/>
</dbReference>
<feature type="domain" description="Flagellar basal body rod protein N-terminal" evidence="6">
    <location>
        <begin position="5"/>
        <end position="35"/>
    </location>
</feature>
<dbReference type="RefSeq" id="WP_378068183.1">
    <property type="nucleotide sequence ID" value="NZ_JBHSBL010000017.1"/>
</dbReference>
<proteinExistence type="inferred from homology"/>
<dbReference type="InterPro" id="IPR037925">
    <property type="entry name" value="FlgE/F/G-like"/>
</dbReference>
<evidence type="ECO:0000256" key="4">
    <source>
        <dbReference type="RuleBase" id="RU362116"/>
    </source>
</evidence>
<keyword evidence="9" id="KW-0966">Cell projection</keyword>
<dbReference type="Proteomes" id="UP001595867">
    <property type="component" value="Unassembled WGS sequence"/>
</dbReference>
<sequence>MLRSLYSGISGLNAHQRMIDVTGNNIANVNTTGYKSSQVQFNDTLSQMMGAGGSPQDGMAGTNPAQVGLGVRVAGITSNFSQGSAQTTGKSGDMMIQGDGFFITRSGNESLYTRAGSFFFDANGVLATATGEPVQGWTAVDGKVNSAAKPGDIRMPLGATIPPEPTTTITLKGNLSSDTVPDPNDPDNAGVEDLGGSPPRPGYVTTIPVKVYDDQGGTHTVTAKFTRTVNDNAPTPPTEPTSAWRVEIFDENNVALTTGTNPQTINLISGKVDPTLLDNQGQMEIGGYMVDMTDITSYSGNTDARVFNTDGQVAGALTSLSYTVSDSGEIIGVYSNGLKQTLGQVAMATFKNVAGLEKVGNSLYRTTVNSGYAQVGEPGSAGMGQVISGALEMSNVDLAQEFTNLVVAQRGFQANSRIITTSDEILQELVSMKR</sequence>
<dbReference type="NCBIfam" id="TIGR03506">
    <property type="entry name" value="FlgEFG_subfam"/>
    <property type="match status" value="1"/>
</dbReference>
<protein>
    <recommendedName>
        <fullName evidence="4">Flagellar hook protein FlgE</fullName>
    </recommendedName>
</protein>
<evidence type="ECO:0000256" key="5">
    <source>
        <dbReference type="SAM" id="MobiDB-lite"/>
    </source>
</evidence>
<keyword evidence="10" id="KW-1185">Reference proteome</keyword>
<keyword evidence="3 4" id="KW-0975">Bacterial flagellum</keyword>
<dbReference type="InterPro" id="IPR053967">
    <property type="entry name" value="LlgE_F_G-like_D1"/>
</dbReference>
<evidence type="ECO:0000259" key="6">
    <source>
        <dbReference type="Pfam" id="PF00460"/>
    </source>
</evidence>
<feature type="domain" description="Flagellar hook protein FlgE/F/G-like D1" evidence="8">
    <location>
        <begin position="95"/>
        <end position="163"/>
    </location>
</feature>
<gene>
    <name evidence="9" type="ORF">ACFO0C_20180</name>
</gene>
<comment type="caution">
    <text evidence="9">The sequence shown here is derived from an EMBL/GenBank/DDBJ whole genome shotgun (WGS) entry which is preliminary data.</text>
</comment>
<evidence type="ECO:0000259" key="8">
    <source>
        <dbReference type="Pfam" id="PF22692"/>
    </source>
</evidence>
<dbReference type="Gene3D" id="2.60.98.20">
    <property type="entry name" value="Flagellar hook protein FlgE"/>
    <property type="match status" value="1"/>
</dbReference>
<dbReference type="SUPFAM" id="SSF117143">
    <property type="entry name" value="Flagellar hook protein flgE"/>
    <property type="match status" value="1"/>
</dbReference>
<feature type="region of interest" description="Disordered" evidence="5">
    <location>
        <begin position="173"/>
        <end position="201"/>
    </location>
</feature>
<dbReference type="Pfam" id="PF00460">
    <property type="entry name" value="Flg_bb_rod"/>
    <property type="match status" value="1"/>
</dbReference>
<evidence type="ECO:0000256" key="2">
    <source>
        <dbReference type="ARBA" id="ARBA00009677"/>
    </source>
</evidence>
<dbReference type="PANTHER" id="PTHR30435:SF1">
    <property type="entry name" value="FLAGELLAR HOOK PROTEIN FLGE"/>
    <property type="match status" value="1"/>
</dbReference>
<dbReference type="InterPro" id="IPR010930">
    <property type="entry name" value="Flg_bb/hook_C_dom"/>
</dbReference>
<dbReference type="PROSITE" id="PS00588">
    <property type="entry name" value="FLAGELLA_BB_ROD"/>
    <property type="match status" value="1"/>
</dbReference>
<dbReference type="PANTHER" id="PTHR30435">
    <property type="entry name" value="FLAGELLAR PROTEIN"/>
    <property type="match status" value="1"/>
</dbReference>
<keyword evidence="9" id="KW-0282">Flagellum</keyword>
<evidence type="ECO:0000313" key="9">
    <source>
        <dbReference type="EMBL" id="MFC4067257.1"/>
    </source>
</evidence>
<evidence type="ECO:0000256" key="3">
    <source>
        <dbReference type="ARBA" id="ARBA00023143"/>
    </source>
</evidence>
<dbReference type="InterPro" id="IPR037058">
    <property type="entry name" value="Falgellar_hook_FlgE_sf"/>
</dbReference>
<name>A0ABV8IW76_9ACTN</name>
<dbReference type="EMBL" id="JBHSBL010000017">
    <property type="protein sequence ID" value="MFC4067257.1"/>
    <property type="molecule type" value="Genomic_DNA"/>
</dbReference>
<dbReference type="InterPro" id="IPR001444">
    <property type="entry name" value="Flag_bb_rod_N"/>
</dbReference>
<feature type="domain" description="Flagellar basal-body/hook protein C-terminal" evidence="7">
    <location>
        <begin position="388"/>
        <end position="431"/>
    </location>
</feature>
<organism evidence="9 10">
    <name type="scientific">Actinoplanes subglobosus</name>
    <dbReference type="NCBI Taxonomy" id="1547892"/>
    <lineage>
        <taxon>Bacteria</taxon>
        <taxon>Bacillati</taxon>
        <taxon>Actinomycetota</taxon>
        <taxon>Actinomycetes</taxon>
        <taxon>Micromonosporales</taxon>
        <taxon>Micromonosporaceae</taxon>
        <taxon>Actinoplanes</taxon>
    </lineage>
</organism>
<dbReference type="InterPro" id="IPR019776">
    <property type="entry name" value="Flagellar_basal_body_rod_CS"/>
</dbReference>
<dbReference type="Pfam" id="PF22692">
    <property type="entry name" value="LlgE_F_G_D1"/>
    <property type="match status" value="1"/>
</dbReference>